<dbReference type="Pfam" id="PF06985">
    <property type="entry name" value="HET"/>
    <property type="match status" value="1"/>
</dbReference>
<dbReference type="PANTHER" id="PTHR33112">
    <property type="entry name" value="DOMAIN PROTEIN, PUTATIVE-RELATED"/>
    <property type="match status" value="1"/>
</dbReference>
<dbReference type="Proteomes" id="UP000288168">
    <property type="component" value="Unassembled WGS sequence"/>
</dbReference>
<feature type="domain" description="Heterokaryon incompatibility" evidence="2">
    <location>
        <begin position="275"/>
        <end position="465"/>
    </location>
</feature>
<evidence type="ECO:0000256" key="1">
    <source>
        <dbReference type="SAM" id="MobiDB-lite"/>
    </source>
</evidence>
<feature type="region of interest" description="Disordered" evidence="1">
    <location>
        <begin position="83"/>
        <end position="146"/>
    </location>
</feature>
<organism evidence="3 4">
    <name type="scientific">Fusarium duplospermum</name>
    <dbReference type="NCBI Taxonomy" id="1325734"/>
    <lineage>
        <taxon>Eukaryota</taxon>
        <taxon>Fungi</taxon>
        <taxon>Dikarya</taxon>
        <taxon>Ascomycota</taxon>
        <taxon>Pezizomycotina</taxon>
        <taxon>Sordariomycetes</taxon>
        <taxon>Hypocreomycetidae</taxon>
        <taxon>Hypocreales</taxon>
        <taxon>Nectriaceae</taxon>
        <taxon>Fusarium</taxon>
        <taxon>Fusarium solani species complex</taxon>
    </lineage>
</organism>
<evidence type="ECO:0000259" key="2">
    <source>
        <dbReference type="Pfam" id="PF06985"/>
    </source>
</evidence>
<dbReference type="AlphaFoldDB" id="A0A428QRR4"/>
<evidence type="ECO:0000313" key="4">
    <source>
        <dbReference type="Proteomes" id="UP000288168"/>
    </source>
</evidence>
<dbReference type="EMBL" id="NKCI01000018">
    <property type="protein sequence ID" value="RSL67977.1"/>
    <property type="molecule type" value="Genomic_DNA"/>
</dbReference>
<gene>
    <name evidence="3" type="ORF">CEP54_002950</name>
</gene>
<reference evidence="3 4" key="1">
    <citation type="submission" date="2017-06" db="EMBL/GenBank/DDBJ databases">
        <title>Comparative genomic analysis of Ambrosia Fusariam Clade fungi.</title>
        <authorList>
            <person name="Stajich J.E."/>
            <person name="Carrillo J."/>
            <person name="Kijimoto T."/>
            <person name="Eskalen A."/>
            <person name="O'Donnell K."/>
            <person name="Kasson M."/>
        </authorList>
    </citation>
    <scope>NUCLEOTIDE SEQUENCE [LARGE SCALE GENOMIC DNA]</scope>
    <source>
        <strain evidence="3 4">NRRL62584</strain>
    </source>
</reference>
<keyword evidence="4" id="KW-1185">Reference proteome</keyword>
<feature type="compositionally biased region" description="Acidic residues" evidence="1">
    <location>
        <begin position="95"/>
        <end position="105"/>
    </location>
</feature>
<proteinExistence type="predicted"/>
<evidence type="ECO:0000313" key="3">
    <source>
        <dbReference type="EMBL" id="RSL67977.1"/>
    </source>
</evidence>
<protein>
    <recommendedName>
        <fullName evidence="2">Heterokaryon incompatibility domain-containing protein</fullName>
    </recommendedName>
</protein>
<name>A0A428QRR4_9HYPO</name>
<dbReference type="PANTHER" id="PTHR33112:SF13">
    <property type="entry name" value="HETEROKARYON INCOMPATIBILITY DOMAIN-CONTAINING PROTEIN"/>
    <property type="match status" value="1"/>
</dbReference>
<accession>A0A428QRR4</accession>
<sequence>MATQGSPSAGDEKICPACLNLEYNRFDVSERFSEPDRYPAPRTRRINRERITEAARQFCPICTVLDESMAAFWGDETWEAEEESEFSYDGSATDGNEDDEDDGEMKDETNQNFAESLRDSDSESKSNISGSSESSDEETSGRPNISIGLRPGRSLFIRRLDLRLRSDLTDRLGRLEFATNESRCMKQLSKAIQLNEMIDDPRSPFHPAFGRGSVPVCRLSPDSAAGILRRWLKSCDKHEQCSNNSQSPPKRLIYISSNEQRLIETETHPATCWPYATLSHCWGNLIDVKPLQTTKDLYDARIRGIDWEELPTLFQDVIALLRKLGLSYLWIDSLCIIQDDDEDWLEQSAQMAGIYSQSYLNLAAATAENSSESLFRTRFQIFADVDTGRDSQSDSGIHAYSNPWFTPKTYSERWTTGMIQPMDISAATVLVRPPNVLGHGSILGNEYLGRALECPLLDRAWVYQEKLLAPRTAFFSCSELMWQCRESVACECKDMDNNWNMLPQMEAMLEKQSPAPPILLVDCWEKRWFDKIQGKPGGGDVSRQARDFWLTTVTQYASMALTRESDRPHAIAGVALKIQEATNDKYLAGLWLQDLPRGLAWGNHPFLKDGKDAKRLGGGIPSWSWMSLQRGSYLAVAYGLFESFEADARVRINEKGTWCKTKGHQFGPVRSGQIELEASSLAVTISATEELISGFTVILPGDEEEDGPRQFLADCPFDPTEALQDGESVLLLLLGKANLLEHLSICLAVKPVEGVQGAYRRVGVVLDDVDILERGAPPLRFILV</sequence>
<dbReference type="InterPro" id="IPR010730">
    <property type="entry name" value="HET"/>
</dbReference>
<dbReference type="STRING" id="1325734.A0A428QRR4"/>
<dbReference type="OrthoDB" id="5347061at2759"/>
<comment type="caution">
    <text evidence="3">The sequence shown here is derived from an EMBL/GenBank/DDBJ whole genome shotgun (WGS) entry which is preliminary data.</text>
</comment>